<evidence type="ECO:0000256" key="7">
    <source>
        <dbReference type="ARBA" id="ARBA00023004"/>
    </source>
</evidence>
<keyword evidence="9" id="KW-0472">Membrane</keyword>
<dbReference type="InterPro" id="IPR036909">
    <property type="entry name" value="Cyt_c-like_dom_sf"/>
</dbReference>
<keyword evidence="9" id="KW-1133">Transmembrane helix</keyword>
<keyword evidence="9" id="KW-0812">Transmembrane</keyword>
<keyword evidence="7 8" id="KW-0408">Iron</keyword>
<dbReference type="Gene3D" id="1.10.760.10">
    <property type="entry name" value="Cytochrome c-like domain"/>
    <property type="match status" value="2"/>
</dbReference>
<evidence type="ECO:0000313" key="12">
    <source>
        <dbReference type="Proteomes" id="UP001500742"/>
    </source>
</evidence>
<evidence type="ECO:0000256" key="5">
    <source>
        <dbReference type="ARBA" id="ARBA00022764"/>
    </source>
</evidence>
<accession>A0ABP7R1J3</accession>
<dbReference type="Pfam" id="PF03150">
    <property type="entry name" value="CCP_MauG"/>
    <property type="match status" value="1"/>
</dbReference>
<dbReference type="PANTHER" id="PTHR30600">
    <property type="entry name" value="CYTOCHROME C PEROXIDASE-RELATED"/>
    <property type="match status" value="1"/>
</dbReference>
<organism evidence="11 12">
    <name type="scientific">Mucilaginibacter dorajii</name>
    <dbReference type="NCBI Taxonomy" id="692994"/>
    <lineage>
        <taxon>Bacteria</taxon>
        <taxon>Pseudomonadati</taxon>
        <taxon>Bacteroidota</taxon>
        <taxon>Sphingobacteriia</taxon>
        <taxon>Sphingobacteriales</taxon>
        <taxon>Sphingobacteriaceae</taxon>
        <taxon>Mucilaginibacter</taxon>
    </lineage>
</organism>
<dbReference type="PIRSF" id="PIRSF000294">
    <property type="entry name" value="Cytochrome-c_peroxidase"/>
    <property type="match status" value="1"/>
</dbReference>
<evidence type="ECO:0000256" key="6">
    <source>
        <dbReference type="ARBA" id="ARBA00023002"/>
    </source>
</evidence>
<evidence type="ECO:0000256" key="1">
    <source>
        <dbReference type="ARBA" id="ARBA00004418"/>
    </source>
</evidence>
<keyword evidence="11" id="KW-0575">Peroxidase</keyword>
<keyword evidence="2 8" id="KW-0349">Heme</keyword>
<dbReference type="InterPro" id="IPR051395">
    <property type="entry name" value="Cytochrome_c_Peroxidase/MauG"/>
</dbReference>
<keyword evidence="3 8" id="KW-0479">Metal-binding</keyword>
<evidence type="ECO:0000313" key="11">
    <source>
        <dbReference type="EMBL" id="GAA3991151.1"/>
    </source>
</evidence>
<dbReference type="PANTHER" id="PTHR30600:SF10">
    <property type="entry name" value="BLL6722 PROTEIN"/>
    <property type="match status" value="1"/>
</dbReference>
<evidence type="ECO:0000256" key="3">
    <source>
        <dbReference type="ARBA" id="ARBA00022723"/>
    </source>
</evidence>
<dbReference type="SUPFAM" id="SSF46626">
    <property type="entry name" value="Cytochrome c"/>
    <property type="match status" value="2"/>
</dbReference>
<evidence type="ECO:0000259" key="10">
    <source>
        <dbReference type="PROSITE" id="PS51007"/>
    </source>
</evidence>
<comment type="subcellular location">
    <subcellularLocation>
        <location evidence="1">Periplasm</location>
    </subcellularLocation>
</comment>
<dbReference type="InterPro" id="IPR026259">
    <property type="entry name" value="MauG/Cytc_peroxidase"/>
</dbReference>
<keyword evidence="12" id="KW-1185">Reference proteome</keyword>
<sequence length="381" mass="42582">MLIERYKLKLNRYTSLSKVGVLAFLFSLTIGLSAWTYYEDPIPTGSFQLVYPANFGNRINVPADNPTTKQGVYLGRLLFYETALSAGNKLSCSSCHRQEKAFTDGKALSEGVDHVLSTRNSMSLANLLWTRKFFWDGRAASLEEQAATPLSNPHEMGQSLTISAQKLSRIQSYPALFKLVYGDTLINGDRIVKAIAQFERTLISANSRYDQYLRNAYQPNELEQKGMALFNQFPQPEKGIRGANCAHCHGGAKTYMELFHNNGLDSIPKDEGIETLTGLPADRGRFKVPTLRNIALTAPYMHDGRFKTMEEVIDHYSDHIKQSASLSSFLQGESNEIGGTSLKLLPEEKKELIAFLNMLTDSTFISNPAFSNPRLRIASNK</sequence>
<gene>
    <name evidence="11" type="ORF">GCM10022210_51230</name>
</gene>
<dbReference type="PROSITE" id="PS51007">
    <property type="entry name" value="CYTC"/>
    <property type="match status" value="1"/>
</dbReference>
<evidence type="ECO:0000256" key="9">
    <source>
        <dbReference type="SAM" id="Phobius"/>
    </source>
</evidence>
<protein>
    <submittedName>
        <fullName evidence="11">Cytochrome c peroxidase</fullName>
    </submittedName>
</protein>
<proteinExistence type="predicted"/>
<dbReference type="GO" id="GO:0004601">
    <property type="term" value="F:peroxidase activity"/>
    <property type="evidence" value="ECO:0007669"/>
    <property type="project" value="UniProtKB-KW"/>
</dbReference>
<keyword evidence="5" id="KW-0574">Periplasm</keyword>
<comment type="caution">
    <text evidence="11">The sequence shown here is derived from an EMBL/GenBank/DDBJ whole genome shotgun (WGS) entry which is preliminary data.</text>
</comment>
<feature type="transmembrane region" description="Helical" evidence="9">
    <location>
        <begin position="21"/>
        <end position="38"/>
    </location>
</feature>
<reference evidence="12" key="1">
    <citation type="journal article" date="2019" name="Int. J. Syst. Evol. Microbiol.">
        <title>The Global Catalogue of Microorganisms (GCM) 10K type strain sequencing project: providing services to taxonomists for standard genome sequencing and annotation.</title>
        <authorList>
            <consortium name="The Broad Institute Genomics Platform"/>
            <consortium name="The Broad Institute Genome Sequencing Center for Infectious Disease"/>
            <person name="Wu L."/>
            <person name="Ma J."/>
        </authorList>
    </citation>
    <scope>NUCLEOTIDE SEQUENCE [LARGE SCALE GENOMIC DNA]</scope>
    <source>
        <strain evidence="12">JCM 16601</strain>
    </source>
</reference>
<keyword evidence="6" id="KW-0560">Oxidoreductase</keyword>
<dbReference type="InterPro" id="IPR009056">
    <property type="entry name" value="Cyt_c-like_dom"/>
</dbReference>
<evidence type="ECO:0000256" key="4">
    <source>
        <dbReference type="ARBA" id="ARBA00022729"/>
    </source>
</evidence>
<dbReference type="Proteomes" id="UP001500742">
    <property type="component" value="Unassembled WGS sequence"/>
</dbReference>
<name>A0ABP7R1J3_9SPHI</name>
<dbReference type="InterPro" id="IPR004852">
    <property type="entry name" value="Di-haem_cyt_c_peroxidsae"/>
</dbReference>
<keyword evidence="4" id="KW-0732">Signal</keyword>
<evidence type="ECO:0000256" key="8">
    <source>
        <dbReference type="PROSITE-ProRule" id="PRU00433"/>
    </source>
</evidence>
<dbReference type="EMBL" id="BAAAZC010000031">
    <property type="protein sequence ID" value="GAA3991151.1"/>
    <property type="molecule type" value="Genomic_DNA"/>
</dbReference>
<evidence type="ECO:0000256" key="2">
    <source>
        <dbReference type="ARBA" id="ARBA00022617"/>
    </source>
</evidence>
<feature type="domain" description="Cytochrome c" evidence="10">
    <location>
        <begin position="221"/>
        <end position="360"/>
    </location>
</feature>